<dbReference type="GO" id="GO:0003677">
    <property type="term" value="F:DNA binding"/>
    <property type="evidence" value="ECO:0007669"/>
    <property type="project" value="InterPro"/>
</dbReference>
<accession>A0A9X0YIA8</accession>
<feature type="transmembrane region" description="Helical" evidence="1">
    <location>
        <begin position="80"/>
        <end position="102"/>
    </location>
</feature>
<dbReference type="OrthoDB" id="1118393at2"/>
<keyword evidence="1" id="KW-0472">Membrane</keyword>
<dbReference type="Pfam" id="PF04397">
    <property type="entry name" value="LytTR"/>
    <property type="match status" value="1"/>
</dbReference>
<evidence type="ECO:0000313" key="5">
    <source>
        <dbReference type="Proteomes" id="UP001138672"/>
    </source>
</evidence>
<feature type="transmembrane region" description="Helical" evidence="1">
    <location>
        <begin position="12"/>
        <end position="37"/>
    </location>
</feature>
<sequence>MTFNTPFPYNASFKIHIIIGGILGLLLSFILITLQPFNLNNFNHKYGDVLLLGFGLVKFLNYTVAHFVENYFYKLHKKWTLWNEIIFLILSSLTGAILGYIYLDLVFENQPLSFLRLILFLYYIVLPILPLLIFPKSVLRYLIIKSRIKDLNTNNNENTETKDIASEKIILTGQSVNDKLMIFKEQLVYVKSIDNYVKVYYSDEKLKSKMLRASLSEILNQAPFLIKPHRSYLINPEHAFKIEGNSQKAVLVLKNLNEDIPISRMAYKDMKAVFH</sequence>
<organism evidence="3 5">
    <name type="scientific">Formosa algae</name>
    <dbReference type="NCBI Taxonomy" id="225843"/>
    <lineage>
        <taxon>Bacteria</taxon>
        <taxon>Pseudomonadati</taxon>
        <taxon>Bacteroidota</taxon>
        <taxon>Flavobacteriia</taxon>
        <taxon>Flavobacteriales</taxon>
        <taxon>Flavobacteriaceae</taxon>
        <taxon>Formosa</taxon>
    </lineage>
</organism>
<dbReference type="Proteomes" id="UP001138672">
    <property type="component" value="Unassembled WGS sequence"/>
</dbReference>
<evidence type="ECO:0000313" key="3">
    <source>
        <dbReference type="EMBL" id="MBP1838855.1"/>
    </source>
</evidence>
<proteinExistence type="predicted"/>
<name>A0A9X0YIA8_9FLAO</name>
<keyword evidence="1" id="KW-1133">Transmembrane helix</keyword>
<keyword evidence="6" id="KW-1185">Reference proteome</keyword>
<feature type="domain" description="HTH LytTR-type" evidence="2">
    <location>
        <begin position="211"/>
        <end position="275"/>
    </location>
</feature>
<evidence type="ECO:0000313" key="6">
    <source>
        <dbReference type="Proteomes" id="UP001231587"/>
    </source>
</evidence>
<reference evidence="3" key="1">
    <citation type="submission" date="2021-03" db="EMBL/GenBank/DDBJ databases">
        <title>Genomic Encyclopedia of Type Strains, Phase IV (KMG-IV): sequencing the most valuable type-strain genomes for metagenomic binning, comparative biology and taxonomic classification.</title>
        <authorList>
            <person name="Goeker M."/>
        </authorList>
    </citation>
    <scope>NUCLEOTIDE SEQUENCE</scope>
    <source>
        <strain evidence="3">DSM 15523</strain>
        <strain evidence="4 6">DSM 16476</strain>
    </source>
</reference>
<dbReference type="SMART" id="SM00850">
    <property type="entry name" value="LytTR"/>
    <property type="match status" value="1"/>
</dbReference>
<dbReference type="Gene3D" id="2.40.50.1020">
    <property type="entry name" value="LytTr DNA-binding domain"/>
    <property type="match status" value="1"/>
</dbReference>
<dbReference type="EMBL" id="JAGGJQ010000002">
    <property type="protein sequence ID" value="MBP1838855.1"/>
    <property type="molecule type" value="Genomic_DNA"/>
</dbReference>
<gene>
    <name evidence="3" type="ORF">J2Z56_000761</name>
    <name evidence="4" type="ORF">J2Z57_000054</name>
</gene>
<dbReference type="Proteomes" id="UP001231587">
    <property type="component" value="Unassembled WGS sequence"/>
</dbReference>
<evidence type="ECO:0000259" key="2">
    <source>
        <dbReference type="PROSITE" id="PS50930"/>
    </source>
</evidence>
<dbReference type="RefSeq" id="WP_057783748.1">
    <property type="nucleotide sequence ID" value="NZ_JAGGJQ010000002.1"/>
</dbReference>
<protein>
    <recommendedName>
        <fullName evidence="2">HTH LytTR-type domain-containing protein</fullName>
    </recommendedName>
</protein>
<evidence type="ECO:0000256" key="1">
    <source>
        <dbReference type="SAM" id="Phobius"/>
    </source>
</evidence>
<dbReference type="AlphaFoldDB" id="A0A9X0YIA8"/>
<dbReference type="InterPro" id="IPR007492">
    <property type="entry name" value="LytTR_DNA-bd_dom"/>
</dbReference>
<comment type="caution">
    <text evidence="3">The sequence shown here is derived from an EMBL/GenBank/DDBJ whole genome shotgun (WGS) entry which is preliminary data.</text>
</comment>
<keyword evidence="1" id="KW-0812">Transmembrane</keyword>
<feature type="transmembrane region" description="Helical" evidence="1">
    <location>
        <begin position="49"/>
        <end position="68"/>
    </location>
</feature>
<evidence type="ECO:0000313" key="4">
    <source>
        <dbReference type="EMBL" id="MDQ0333632.1"/>
    </source>
</evidence>
<dbReference type="EMBL" id="JAUSUU010000001">
    <property type="protein sequence ID" value="MDQ0333632.1"/>
    <property type="molecule type" value="Genomic_DNA"/>
</dbReference>
<feature type="transmembrane region" description="Helical" evidence="1">
    <location>
        <begin position="114"/>
        <end position="134"/>
    </location>
</feature>
<dbReference type="PROSITE" id="PS50930">
    <property type="entry name" value="HTH_LYTTR"/>
    <property type="match status" value="1"/>
</dbReference>